<evidence type="ECO:0000256" key="3">
    <source>
        <dbReference type="ARBA" id="ARBA00022816"/>
    </source>
</evidence>
<evidence type="ECO:0000256" key="5">
    <source>
        <dbReference type="ARBA" id="ARBA00023010"/>
    </source>
</evidence>
<evidence type="ECO:0000256" key="6">
    <source>
        <dbReference type="ARBA" id="ARBA00023132"/>
    </source>
</evidence>
<evidence type="ECO:0000256" key="1">
    <source>
        <dbReference type="ARBA" id="ARBA00009510"/>
    </source>
</evidence>
<keyword evidence="6 8" id="KW-0906">Nuclear pore complex</keyword>
<dbReference type="RefSeq" id="XP_022658066.1">
    <property type="nucleotide sequence ID" value="XM_022802331.1"/>
</dbReference>
<dbReference type="OMA" id="ENETIDH"/>
<evidence type="ECO:0000256" key="2">
    <source>
        <dbReference type="ARBA" id="ARBA00022448"/>
    </source>
</evidence>
<dbReference type="InterPro" id="IPR007252">
    <property type="entry name" value="Nup84/Nup107"/>
</dbReference>
<feature type="compositionally biased region" description="Acidic residues" evidence="9">
    <location>
        <begin position="685"/>
        <end position="696"/>
    </location>
</feature>
<dbReference type="GO" id="GO:0017056">
    <property type="term" value="F:structural constituent of nuclear pore"/>
    <property type="evidence" value="ECO:0007669"/>
    <property type="project" value="UniProtKB-UniRule"/>
</dbReference>
<dbReference type="GO" id="GO:0006406">
    <property type="term" value="P:mRNA export from nucleus"/>
    <property type="evidence" value="ECO:0007669"/>
    <property type="project" value="TreeGrafter"/>
</dbReference>
<evidence type="ECO:0000256" key="9">
    <source>
        <dbReference type="SAM" id="MobiDB-lite"/>
    </source>
</evidence>
<reference evidence="10" key="1">
    <citation type="submission" date="2021-01" db="UniProtKB">
        <authorList>
            <consortium name="EnsemblMetazoa"/>
        </authorList>
    </citation>
    <scope>IDENTIFICATION</scope>
</reference>
<evidence type="ECO:0000313" key="10">
    <source>
        <dbReference type="EnsemblMetazoa" id="XP_022658066"/>
    </source>
</evidence>
<evidence type="ECO:0000256" key="7">
    <source>
        <dbReference type="ARBA" id="ARBA00023242"/>
    </source>
</evidence>
<comment type="subcellular location">
    <subcellularLocation>
        <location evidence="8">Nucleus</location>
        <location evidence="8">Nuclear pore complex</location>
    </subcellularLocation>
    <subcellularLocation>
        <location evidence="8">Nucleus membrane</location>
    </subcellularLocation>
</comment>
<accession>A0A7M7KAB3</accession>
<feature type="compositionally biased region" description="Low complexity" evidence="9">
    <location>
        <begin position="675"/>
        <end position="684"/>
    </location>
</feature>
<dbReference type="Pfam" id="PF04121">
    <property type="entry name" value="Nup84_Nup100"/>
    <property type="match status" value="1"/>
</dbReference>
<keyword evidence="7 8" id="KW-0539">Nucleus</keyword>
<dbReference type="Proteomes" id="UP000594260">
    <property type="component" value="Unplaced"/>
</dbReference>
<dbReference type="GO" id="GO:0031965">
    <property type="term" value="C:nuclear membrane"/>
    <property type="evidence" value="ECO:0007669"/>
    <property type="project" value="UniProtKB-SubCell"/>
</dbReference>
<keyword evidence="4" id="KW-0653">Protein transport</keyword>
<evidence type="ECO:0000256" key="4">
    <source>
        <dbReference type="ARBA" id="ARBA00022927"/>
    </source>
</evidence>
<dbReference type="InParanoid" id="A0A7M7KAB3"/>
<keyword evidence="8" id="KW-0472">Membrane</keyword>
<dbReference type="AlphaFoldDB" id="A0A7M7KAB3"/>
<evidence type="ECO:0000313" key="11">
    <source>
        <dbReference type="Proteomes" id="UP000594260"/>
    </source>
</evidence>
<dbReference type="FunCoup" id="A0A7M7KAB3">
    <property type="interactions" value="1649"/>
</dbReference>
<dbReference type="EnsemblMetazoa" id="XM_022802331">
    <property type="protein sequence ID" value="XP_022658066"/>
    <property type="gene ID" value="LOC111249042"/>
</dbReference>
<dbReference type="GeneID" id="111249042"/>
<name>A0A7M7KAB3_VARDE</name>
<dbReference type="PANTHER" id="PTHR13003:SF2">
    <property type="entry name" value="NUCLEAR PORE COMPLEX PROTEIN NUP107"/>
    <property type="match status" value="1"/>
</dbReference>
<dbReference type="GO" id="GO:0006606">
    <property type="term" value="P:protein import into nucleus"/>
    <property type="evidence" value="ECO:0007669"/>
    <property type="project" value="TreeGrafter"/>
</dbReference>
<keyword evidence="5 8" id="KW-0811">Translocation</keyword>
<dbReference type="PANTHER" id="PTHR13003">
    <property type="entry name" value="NUP107-RELATED"/>
    <property type="match status" value="1"/>
</dbReference>
<dbReference type="GO" id="GO:0031080">
    <property type="term" value="C:nuclear pore outer ring"/>
    <property type="evidence" value="ECO:0007669"/>
    <property type="project" value="TreeGrafter"/>
</dbReference>
<dbReference type="GO" id="GO:0000973">
    <property type="term" value="P:post-transcriptional tethering of RNA polymerase II gene DNA at nuclear periphery"/>
    <property type="evidence" value="ECO:0007669"/>
    <property type="project" value="TreeGrafter"/>
</dbReference>
<proteinExistence type="inferred from homology"/>
<protein>
    <recommendedName>
        <fullName evidence="8">Nuclear pore complex protein</fullName>
    </recommendedName>
</protein>
<comment type="function">
    <text evidence="8">Functions as a component of the nuclear pore complex (NPC).</text>
</comment>
<dbReference type="Gene3D" id="1.10.3450.20">
    <property type="match status" value="1"/>
</dbReference>
<evidence type="ECO:0000256" key="8">
    <source>
        <dbReference type="RuleBase" id="RU365072"/>
    </source>
</evidence>
<organism evidence="10 11">
    <name type="scientific">Varroa destructor</name>
    <name type="common">Honeybee mite</name>
    <dbReference type="NCBI Taxonomy" id="109461"/>
    <lineage>
        <taxon>Eukaryota</taxon>
        <taxon>Metazoa</taxon>
        <taxon>Ecdysozoa</taxon>
        <taxon>Arthropoda</taxon>
        <taxon>Chelicerata</taxon>
        <taxon>Arachnida</taxon>
        <taxon>Acari</taxon>
        <taxon>Parasitiformes</taxon>
        <taxon>Mesostigmata</taxon>
        <taxon>Gamasina</taxon>
        <taxon>Dermanyssoidea</taxon>
        <taxon>Varroidae</taxon>
        <taxon>Varroa</taxon>
    </lineage>
</organism>
<dbReference type="Gene3D" id="1.20.190.50">
    <property type="match status" value="1"/>
</dbReference>
<sequence>MTTHSPEGDRSVYSVLFESATVSREAQPSDPLLVNSSINDVTLLLPSWIVDQNANNTLMNTTGRGQATPQLPPVSQEVHLEFSEALHSMGRNETFLIDPEPLVKRYTTLSEDFEKRLRDLVANRPVGAGEIRELIEFFHNEKFTWKLVWAFLAAGQGNDSITNMEETAELRLPASDAEEIEELFDSSFDFRKIQTLVDWLEHRYAEEKCASKTASLHAYKDNGFMYECTRHAILKNQANCDIITELDPDAPIRQRRVLHEQDTEDEQRFFRCVFELVRAGKPTEAQKLAIDQGYFMLAAGMEGWKAFRGNIRDEEGNLLPDEGNPYRDVWKTVVWKKLADDRVNPAEKAIFAALSGCLEALLPLCTDWEDHLWAHLKVMVDVAIELHLRNSRGADIGRLPEEYPKENETIDHVLRTLENRPELNAGEFFRQLHKFLILQDAEGLLKMMFDSCTKLAEEDSRAGQKPAHQLRLMANLALFLRYHRQDSGGKTNVVNDPVNYIVAFYVDRLIFEAVYDVVPKYVLHLPGLLREQCYINLLRTLKNPADTQRRAIIEAAQREEIDIYDYLTKFVYEIIHQENQSATGNANEINDDDLQKMDALKWLFAQRGHSLLGLQYVNSALRSAVLARRLQVARKLIALVPTDGARELALFVVDRNQDRNRDARDASSVRRSRTRSSVSRGTMDSSEEMDDVDDVESTTSDQIDPIKCKNALKEYFCFQVYIEAHHSFTEWFEHFHRNRPQRADIAVGDTSDARRQLTAEFARKTLESKLESWQTVLNGLCERTSTHLYNILSYQDGGFLQDPCEEDVPDDSDQSVLNQETRRTEELRALRRLCLPEVVSLLHTVLHGTGRYAEAIDIANLVAGEALCLYKEFSKEDMAALLMKIQESSVELLKMLGKVDPYGLEDQ</sequence>
<keyword evidence="11" id="KW-1185">Reference proteome</keyword>
<keyword evidence="2 8" id="KW-0813">Transport</keyword>
<dbReference type="OrthoDB" id="3098at2759"/>
<comment type="subunit">
    <text evidence="8">Part of the nuclear pore complex (NPC).</text>
</comment>
<comment type="similarity">
    <text evidence="1 8">Belongs to the nucleoporin Nup84/Nup107 family.</text>
</comment>
<keyword evidence="3" id="KW-0509">mRNA transport</keyword>
<feature type="region of interest" description="Disordered" evidence="9">
    <location>
        <begin position="662"/>
        <end position="698"/>
    </location>
</feature>
<dbReference type="KEGG" id="vde:111249042"/>